<proteinExistence type="predicted"/>
<feature type="transmembrane region" description="Helical" evidence="1">
    <location>
        <begin position="79"/>
        <end position="98"/>
    </location>
</feature>
<dbReference type="OrthoDB" id="2414035at2"/>
<keyword evidence="1" id="KW-1133">Transmembrane helix</keyword>
<feature type="transmembrane region" description="Helical" evidence="1">
    <location>
        <begin position="218"/>
        <end position="240"/>
    </location>
</feature>
<feature type="transmembrane region" description="Helical" evidence="1">
    <location>
        <begin position="119"/>
        <end position="141"/>
    </location>
</feature>
<keyword evidence="1" id="KW-0472">Membrane</keyword>
<evidence type="ECO:0000313" key="3">
    <source>
        <dbReference type="Proteomes" id="UP000277864"/>
    </source>
</evidence>
<reference evidence="2 3" key="1">
    <citation type="submission" date="2018-03" db="EMBL/GenBank/DDBJ databases">
        <authorList>
            <person name="Gulvik C.A."/>
        </authorList>
    </citation>
    <scope>NUCLEOTIDE SEQUENCE [LARGE SCALE GENOMIC DNA]</scope>
    <source>
        <strain evidence="2 3">JCM 31581</strain>
    </source>
</reference>
<dbReference type="InterPro" id="IPR014564">
    <property type="entry name" value="UCP031503_TM"/>
</dbReference>
<dbReference type="PANTHER" id="PTHR41771:SF1">
    <property type="entry name" value="MEMBRANE PROTEIN"/>
    <property type="match status" value="1"/>
</dbReference>
<keyword evidence="3" id="KW-1185">Reference proteome</keyword>
<feature type="transmembrane region" description="Helical" evidence="1">
    <location>
        <begin position="186"/>
        <end position="206"/>
    </location>
</feature>
<feature type="transmembrane region" description="Helical" evidence="1">
    <location>
        <begin position="51"/>
        <end position="73"/>
    </location>
</feature>
<evidence type="ECO:0000313" key="2">
    <source>
        <dbReference type="EMBL" id="RST89714.1"/>
    </source>
</evidence>
<feature type="transmembrane region" description="Helical" evidence="1">
    <location>
        <begin position="27"/>
        <end position="44"/>
    </location>
</feature>
<organism evidence="2 3">
    <name type="scientific">Vagococcus humatus</name>
    <dbReference type="NCBI Taxonomy" id="1889241"/>
    <lineage>
        <taxon>Bacteria</taxon>
        <taxon>Bacillati</taxon>
        <taxon>Bacillota</taxon>
        <taxon>Bacilli</taxon>
        <taxon>Lactobacillales</taxon>
        <taxon>Enterococcaceae</taxon>
        <taxon>Vagococcus</taxon>
    </lineage>
</organism>
<evidence type="ECO:0000256" key="1">
    <source>
        <dbReference type="SAM" id="Phobius"/>
    </source>
</evidence>
<protein>
    <submittedName>
        <fullName evidence="2">YibE/F</fullName>
    </submittedName>
</protein>
<dbReference type="Proteomes" id="UP000277864">
    <property type="component" value="Unassembled WGS sequence"/>
</dbReference>
<dbReference type="AlphaFoldDB" id="A0A3R9ZX11"/>
<name>A0A3R9ZX11_9ENTE</name>
<dbReference type="Pfam" id="PF07907">
    <property type="entry name" value="YibE_F"/>
    <property type="match status" value="1"/>
</dbReference>
<dbReference type="PIRSF" id="PIRSF031503">
    <property type="entry name" value="UCP031503_mp"/>
    <property type="match status" value="1"/>
</dbReference>
<gene>
    <name evidence="2" type="ORF">C7P63_01155</name>
</gene>
<dbReference type="InterPro" id="IPR012507">
    <property type="entry name" value="YibE_F"/>
</dbReference>
<keyword evidence="1" id="KW-0812">Transmembrane</keyword>
<comment type="caution">
    <text evidence="2">The sequence shown here is derived from an EMBL/GenBank/DDBJ whole genome shotgun (WGS) entry which is preliminary data.</text>
</comment>
<dbReference type="PANTHER" id="PTHR41771">
    <property type="entry name" value="MEMBRANE PROTEIN-RELATED"/>
    <property type="match status" value="1"/>
</dbReference>
<dbReference type="RefSeq" id="WP_125942324.1">
    <property type="nucleotide sequence ID" value="NZ_PXZH01000001.1"/>
</dbReference>
<accession>A0A3R9ZX11</accession>
<sequence>MSVLGCLVVILGISMYAVGKSHGLTAFISLFLNFFFMFVVIVGMRKGYSPLVLTGIACCLMIGLNLFFINGFYLKTKVAALGSLITLLLLFVVIWWLVPLLRIQGLGEEEVVEMDMYSFYVGISFLKITICTLTMGTVGAITDTAMSVASALEELMKKKPDISTKQIWASGIKIGRDILGTTTNTLLFAFIGNNLALVIWLADLGYTLERMLNSKVMVAELFTMCCSLVGVILVIPVVSFQMSLVKKQQLVE</sequence>
<dbReference type="EMBL" id="PXZH01000001">
    <property type="protein sequence ID" value="RST89714.1"/>
    <property type="molecule type" value="Genomic_DNA"/>
</dbReference>